<name>A0ABD3H7S3_9MARC</name>
<evidence type="ECO:0000313" key="3">
    <source>
        <dbReference type="Proteomes" id="UP001633002"/>
    </source>
</evidence>
<accession>A0ABD3H7S3</accession>
<organism evidence="2 3">
    <name type="scientific">Riccia sorocarpa</name>
    <dbReference type="NCBI Taxonomy" id="122646"/>
    <lineage>
        <taxon>Eukaryota</taxon>
        <taxon>Viridiplantae</taxon>
        <taxon>Streptophyta</taxon>
        <taxon>Embryophyta</taxon>
        <taxon>Marchantiophyta</taxon>
        <taxon>Marchantiopsida</taxon>
        <taxon>Marchantiidae</taxon>
        <taxon>Marchantiales</taxon>
        <taxon>Ricciaceae</taxon>
        <taxon>Riccia</taxon>
    </lineage>
</organism>
<gene>
    <name evidence="2" type="ORF">R1sor_008904</name>
</gene>
<dbReference type="EMBL" id="JBJQOH010000005">
    <property type="protein sequence ID" value="KAL3686330.1"/>
    <property type="molecule type" value="Genomic_DNA"/>
</dbReference>
<dbReference type="AlphaFoldDB" id="A0ABD3H7S3"/>
<sequence>MASQSNTQVTGLLPDSGMHKWISQEAAKVAQLQQQHAVLQEQLQTEKLAVDRFKNAFNTEMQKNSDLDEQVVILKGEIDSHKFSAERAKKAQSALRSELAKVKIELCMLQISGK</sequence>
<evidence type="ECO:0000256" key="1">
    <source>
        <dbReference type="SAM" id="Coils"/>
    </source>
</evidence>
<evidence type="ECO:0000313" key="2">
    <source>
        <dbReference type="EMBL" id="KAL3686330.1"/>
    </source>
</evidence>
<dbReference type="Proteomes" id="UP001633002">
    <property type="component" value="Unassembled WGS sequence"/>
</dbReference>
<keyword evidence="3" id="KW-1185">Reference proteome</keyword>
<protein>
    <submittedName>
        <fullName evidence="2">Uncharacterized protein</fullName>
    </submittedName>
</protein>
<feature type="coiled-coil region" evidence="1">
    <location>
        <begin position="22"/>
        <end position="49"/>
    </location>
</feature>
<reference evidence="2 3" key="1">
    <citation type="submission" date="2024-09" db="EMBL/GenBank/DDBJ databases">
        <title>Chromosome-scale assembly of Riccia sorocarpa.</title>
        <authorList>
            <person name="Paukszto L."/>
        </authorList>
    </citation>
    <scope>NUCLEOTIDE SEQUENCE [LARGE SCALE GENOMIC DNA]</scope>
    <source>
        <strain evidence="2">LP-2024</strain>
        <tissue evidence="2">Aerial parts of the thallus</tissue>
    </source>
</reference>
<proteinExistence type="predicted"/>
<comment type="caution">
    <text evidence="2">The sequence shown here is derived from an EMBL/GenBank/DDBJ whole genome shotgun (WGS) entry which is preliminary data.</text>
</comment>
<keyword evidence="1" id="KW-0175">Coiled coil</keyword>